<sequence length="423" mass="45579">MGVVENEQLAAAMERAGLNQGELAEAVNSQLDAAGLKPSVTDRTVRYWLAGKTRWPQKAIRRALVAVFGCHIEDLGFVPPPPRGRAAVVPPEDSALLRRTFLTAVGTAAAVAPLPPAPRRIGMGDVERLHQRFAEIIAQDHQQGGSRDAENQALAMAGQALALQSQGSASQRVRAALYATAAAFTSSAMWAAIDARRFNEAQTYFNQAAALARMSNEQAIEFRIWSHAGSMFRHLNRSSDALAANDVARGMAVTRKDPLFASLGHARHAAILGLTGDRPAVERAMGAAQDAFGRAREESRPVWLTAFFDQAELHSLAVAAYLSLRDFEQAEAHAHSSLTHLRGHLSRSRAITTARLARAQAGQGEFETAVTTAAPLLESGAGQHPRVGQMLTRLARGMQESAPHSPVAREWADRVRDHLGRTA</sequence>
<keyword evidence="2" id="KW-1185">Reference proteome</keyword>
<dbReference type="SUPFAM" id="SSF48452">
    <property type="entry name" value="TPR-like"/>
    <property type="match status" value="1"/>
</dbReference>
<protein>
    <submittedName>
        <fullName evidence="1">XRE family transcriptional regulator</fullName>
    </submittedName>
</protein>
<dbReference type="EMBL" id="JBHSQJ010000247">
    <property type="protein sequence ID" value="MFC5911768.1"/>
    <property type="molecule type" value="Genomic_DNA"/>
</dbReference>
<name>A0ABW1GCK4_9ACTN</name>
<evidence type="ECO:0000313" key="1">
    <source>
        <dbReference type="EMBL" id="MFC5911768.1"/>
    </source>
</evidence>
<dbReference type="RefSeq" id="WP_380591292.1">
    <property type="nucleotide sequence ID" value="NZ_JBHSQJ010000247.1"/>
</dbReference>
<dbReference type="Proteomes" id="UP001596174">
    <property type="component" value="Unassembled WGS sequence"/>
</dbReference>
<evidence type="ECO:0000313" key="2">
    <source>
        <dbReference type="Proteomes" id="UP001596174"/>
    </source>
</evidence>
<comment type="caution">
    <text evidence="1">The sequence shown here is derived from an EMBL/GenBank/DDBJ whole genome shotgun (WGS) entry which is preliminary data.</text>
</comment>
<proteinExistence type="predicted"/>
<dbReference type="InterPro" id="IPR011990">
    <property type="entry name" value="TPR-like_helical_dom_sf"/>
</dbReference>
<reference evidence="2" key="1">
    <citation type="journal article" date="2019" name="Int. J. Syst. Evol. Microbiol.">
        <title>The Global Catalogue of Microorganisms (GCM) 10K type strain sequencing project: providing services to taxonomists for standard genome sequencing and annotation.</title>
        <authorList>
            <consortium name="The Broad Institute Genomics Platform"/>
            <consortium name="The Broad Institute Genome Sequencing Center for Infectious Disease"/>
            <person name="Wu L."/>
            <person name="Ma J."/>
        </authorList>
    </citation>
    <scope>NUCLEOTIDE SEQUENCE [LARGE SCALE GENOMIC DNA]</scope>
    <source>
        <strain evidence="2">JCM 4816</strain>
    </source>
</reference>
<organism evidence="1 2">
    <name type="scientific">Streptacidiphilus monticola</name>
    <dbReference type="NCBI Taxonomy" id="2161674"/>
    <lineage>
        <taxon>Bacteria</taxon>
        <taxon>Bacillati</taxon>
        <taxon>Actinomycetota</taxon>
        <taxon>Actinomycetes</taxon>
        <taxon>Kitasatosporales</taxon>
        <taxon>Streptomycetaceae</taxon>
        <taxon>Streptacidiphilus</taxon>
    </lineage>
</organism>
<accession>A0ABW1GCK4</accession>
<gene>
    <name evidence="1" type="ORF">ACFP3V_31760</name>
</gene>